<comment type="caution">
    <text evidence="14">The sequence shown here is derived from an EMBL/GenBank/DDBJ whole genome shotgun (WGS) entry which is preliminary data.</text>
</comment>
<dbReference type="PANTHER" id="PTHR43221:SF1">
    <property type="entry name" value="PROTEASE HTPX"/>
    <property type="match status" value="1"/>
</dbReference>
<dbReference type="InterPro" id="IPR022919">
    <property type="entry name" value="Pept_M48_protease_HtpX"/>
</dbReference>
<dbReference type="HAMAP" id="MF_00188">
    <property type="entry name" value="Pept_M48_protease_HtpX"/>
    <property type="match status" value="1"/>
</dbReference>
<keyword evidence="9 12" id="KW-1133">Transmembrane helix</keyword>
<comment type="similarity">
    <text evidence="2 12">Belongs to the peptidase M48B family.</text>
</comment>
<dbReference type="EMBL" id="DSUT01000144">
    <property type="protein sequence ID" value="HGK28660.1"/>
    <property type="molecule type" value="Genomic_DNA"/>
</dbReference>
<evidence type="ECO:0000256" key="8">
    <source>
        <dbReference type="ARBA" id="ARBA00022833"/>
    </source>
</evidence>
<evidence type="ECO:0000256" key="6">
    <source>
        <dbReference type="ARBA" id="ARBA00022723"/>
    </source>
</evidence>
<dbReference type="AlphaFoldDB" id="A0A7C4GH45"/>
<dbReference type="GO" id="GO:0008270">
    <property type="term" value="F:zinc ion binding"/>
    <property type="evidence" value="ECO:0007669"/>
    <property type="project" value="UniProtKB-UniRule"/>
</dbReference>
<evidence type="ECO:0000259" key="13">
    <source>
        <dbReference type="Pfam" id="PF01435"/>
    </source>
</evidence>
<evidence type="ECO:0000256" key="10">
    <source>
        <dbReference type="ARBA" id="ARBA00023049"/>
    </source>
</evidence>
<feature type="transmembrane region" description="Helical" evidence="12">
    <location>
        <begin position="118"/>
        <end position="138"/>
    </location>
</feature>
<evidence type="ECO:0000256" key="3">
    <source>
        <dbReference type="ARBA" id="ARBA00022475"/>
    </source>
</evidence>
<keyword evidence="10 12" id="KW-0482">Metalloprotease</keyword>
<evidence type="ECO:0000256" key="2">
    <source>
        <dbReference type="ARBA" id="ARBA00009779"/>
    </source>
</evidence>
<dbReference type="InterPro" id="IPR050083">
    <property type="entry name" value="HtpX_protease"/>
</dbReference>
<keyword evidence="7 12" id="KW-0378">Hydrolase</keyword>
<evidence type="ECO:0000256" key="12">
    <source>
        <dbReference type="HAMAP-Rule" id="MF_00188"/>
    </source>
</evidence>
<dbReference type="GO" id="GO:0006508">
    <property type="term" value="P:proteolysis"/>
    <property type="evidence" value="ECO:0007669"/>
    <property type="project" value="UniProtKB-KW"/>
</dbReference>
<feature type="domain" description="Peptidase M48" evidence="13">
    <location>
        <begin position="41"/>
        <end position="265"/>
    </location>
</feature>
<gene>
    <name evidence="12" type="primary">htpX</name>
    <name evidence="14" type="ORF">ENS41_06860</name>
</gene>
<evidence type="ECO:0000256" key="9">
    <source>
        <dbReference type="ARBA" id="ARBA00022989"/>
    </source>
</evidence>
<dbReference type="EC" id="3.4.24.-" evidence="12"/>
<evidence type="ECO:0000256" key="1">
    <source>
        <dbReference type="ARBA" id="ARBA00004651"/>
    </source>
</evidence>
<keyword evidence="8 12" id="KW-0862">Zinc</keyword>
<proteinExistence type="inferred from homology"/>
<sequence length="268" mass="29142">MGWSAGFYVLFGLFIVVYNLVLYYNSDKLALAISGARPADPAEFRQLHNVVEEVAIAAGVPKPQVYVIETDAPNAFATGRNPQHASIAVTRGLLETMNRDELQGVVAHEMAHIRNYDILLMTVVAIIGGLLILFRDIFLRWGFWGGGGRRRSSSRSSGQFGIIVLGAALVLAILAPLIVALIRAAVSRQREYLADASGALIVRNPDGLASALTRLGNWRGKMAGASQATAHLFIASPFGKDRRETSGPFDSHPPISERVRRLRELTIP</sequence>
<dbReference type="Gene3D" id="3.30.2010.10">
    <property type="entry name" value="Metalloproteases ('zincins'), catalytic domain"/>
    <property type="match status" value="1"/>
</dbReference>
<evidence type="ECO:0000313" key="14">
    <source>
        <dbReference type="EMBL" id="HGK28660.1"/>
    </source>
</evidence>
<organism evidence="14">
    <name type="scientific">candidate division WOR-3 bacterium</name>
    <dbReference type="NCBI Taxonomy" id="2052148"/>
    <lineage>
        <taxon>Bacteria</taxon>
        <taxon>Bacteria division WOR-3</taxon>
    </lineage>
</organism>
<evidence type="ECO:0000256" key="5">
    <source>
        <dbReference type="ARBA" id="ARBA00022692"/>
    </source>
</evidence>
<dbReference type="InterPro" id="IPR001915">
    <property type="entry name" value="Peptidase_M48"/>
</dbReference>
<feature type="transmembrane region" description="Helical" evidence="12">
    <location>
        <begin position="6"/>
        <end position="24"/>
    </location>
</feature>
<accession>A0A7C4GH45</accession>
<comment type="cofactor">
    <cofactor evidence="12">
        <name>Zn(2+)</name>
        <dbReference type="ChEBI" id="CHEBI:29105"/>
    </cofactor>
    <text evidence="12">Binds 1 zinc ion per subunit.</text>
</comment>
<keyword evidence="5 12" id="KW-0812">Transmembrane</keyword>
<keyword evidence="6 12" id="KW-0479">Metal-binding</keyword>
<reference evidence="14" key="1">
    <citation type="journal article" date="2020" name="mSystems">
        <title>Genome- and Community-Level Interaction Insights into Carbon Utilization and Element Cycling Functions of Hydrothermarchaeota in Hydrothermal Sediment.</title>
        <authorList>
            <person name="Zhou Z."/>
            <person name="Liu Y."/>
            <person name="Xu W."/>
            <person name="Pan J."/>
            <person name="Luo Z.H."/>
            <person name="Li M."/>
        </authorList>
    </citation>
    <scope>NUCLEOTIDE SEQUENCE [LARGE SCALE GENOMIC DNA]</scope>
    <source>
        <strain evidence="14">SpSt-488</strain>
    </source>
</reference>
<evidence type="ECO:0000256" key="11">
    <source>
        <dbReference type="ARBA" id="ARBA00023136"/>
    </source>
</evidence>
<comment type="subcellular location">
    <subcellularLocation>
        <location evidence="1 12">Cell membrane</location>
        <topology evidence="1 12">Multi-pass membrane protein</topology>
    </subcellularLocation>
</comment>
<dbReference type="GO" id="GO:0004222">
    <property type="term" value="F:metalloendopeptidase activity"/>
    <property type="evidence" value="ECO:0007669"/>
    <property type="project" value="UniProtKB-UniRule"/>
</dbReference>
<feature type="binding site" evidence="12">
    <location>
        <position position="112"/>
    </location>
    <ligand>
        <name>Zn(2+)</name>
        <dbReference type="ChEBI" id="CHEBI:29105"/>
        <note>catalytic</note>
    </ligand>
</feature>
<dbReference type="GO" id="GO:0005886">
    <property type="term" value="C:plasma membrane"/>
    <property type="evidence" value="ECO:0007669"/>
    <property type="project" value="UniProtKB-SubCell"/>
</dbReference>
<keyword evidence="3 12" id="KW-1003">Cell membrane</keyword>
<feature type="binding site" evidence="12">
    <location>
        <position position="191"/>
    </location>
    <ligand>
        <name>Zn(2+)</name>
        <dbReference type="ChEBI" id="CHEBI:29105"/>
        <note>catalytic</note>
    </ligand>
</feature>
<dbReference type="CDD" id="cd07340">
    <property type="entry name" value="M48B_Htpx_like"/>
    <property type="match status" value="1"/>
</dbReference>
<feature type="transmembrane region" description="Helical" evidence="12">
    <location>
        <begin position="158"/>
        <end position="182"/>
    </location>
</feature>
<keyword evidence="11 12" id="KW-0472">Membrane</keyword>
<feature type="active site" evidence="12">
    <location>
        <position position="109"/>
    </location>
</feature>
<feature type="binding site" evidence="12">
    <location>
        <position position="108"/>
    </location>
    <ligand>
        <name>Zn(2+)</name>
        <dbReference type="ChEBI" id="CHEBI:29105"/>
        <note>catalytic</note>
    </ligand>
</feature>
<evidence type="ECO:0000256" key="4">
    <source>
        <dbReference type="ARBA" id="ARBA00022670"/>
    </source>
</evidence>
<dbReference type="Pfam" id="PF01435">
    <property type="entry name" value="Peptidase_M48"/>
    <property type="match status" value="1"/>
</dbReference>
<name>A0A7C4GH45_UNCW3</name>
<evidence type="ECO:0000256" key="7">
    <source>
        <dbReference type="ARBA" id="ARBA00022801"/>
    </source>
</evidence>
<dbReference type="PANTHER" id="PTHR43221">
    <property type="entry name" value="PROTEASE HTPX"/>
    <property type="match status" value="1"/>
</dbReference>
<protein>
    <recommendedName>
        <fullName evidence="12">Protease HtpX homolog</fullName>
        <ecNumber evidence="12">3.4.24.-</ecNumber>
    </recommendedName>
</protein>
<keyword evidence="4 12" id="KW-0645">Protease</keyword>